<evidence type="ECO:0000313" key="3">
    <source>
        <dbReference type="EMBL" id="KAB2813607.1"/>
    </source>
</evidence>
<organism evidence="3 4">
    <name type="scientific">Phaeocystidibacter luteus</name>
    <dbReference type="NCBI Taxonomy" id="911197"/>
    <lineage>
        <taxon>Bacteria</taxon>
        <taxon>Pseudomonadati</taxon>
        <taxon>Bacteroidota</taxon>
        <taxon>Flavobacteriia</taxon>
        <taxon>Flavobacteriales</taxon>
        <taxon>Phaeocystidibacteraceae</taxon>
        <taxon>Phaeocystidibacter</taxon>
    </lineage>
</organism>
<gene>
    <name evidence="3" type="ORF">F8C67_05450</name>
</gene>
<dbReference type="InterPro" id="IPR039447">
    <property type="entry name" value="UreH-like_TM_dom"/>
</dbReference>
<keyword evidence="1" id="KW-0472">Membrane</keyword>
<evidence type="ECO:0000313" key="4">
    <source>
        <dbReference type="Proteomes" id="UP000468650"/>
    </source>
</evidence>
<dbReference type="RefSeq" id="WP_151666809.1">
    <property type="nucleotide sequence ID" value="NZ_WBVO01000003.1"/>
</dbReference>
<dbReference type="AlphaFoldDB" id="A0A6N6RI23"/>
<feature type="transmembrane region" description="Helical" evidence="1">
    <location>
        <begin position="192"/>
        <end position="214"/>
    </location>
</feature>
<feature type="domain" description="Urease accessory protein UreH-like transmembrane" evidence="2">
    <location>
        <begin position="9"/>
        <end position="199"/>
    </location>
</feature>
<protein>
    <submittedName>
        <fullName evidence="3">Sulfite exporter TauE/SafE family protein</fullName>
    </submittedName>
</protein>
<feature type="transmembrane region" description="Helical" evidence="1">
    <location>
        <begin position="151"/>
        <end position="171"/>
    </location>
</feature>
<keyword evidence="1" id="KW-0812">Transmembrane</keyword>
<dbReference type="OrthoDB" id="594443at2"/>
<name>A0A6N6RI23_9FLAO</name>
<proteinExistence type="predicted"/>
<dbReference type="EMBL" id="WBVO01000003">
    <property type="protein sequence ID" value="KAB2813607.1"/>
    <property type="molecule type" value="Genomic_DNA"/>
</dbReference>
<evidence type="ECO:0000256" key="1">
    <source>
        <dbReference type="SAM" id="Phobius"/>
    </source>
</evidence>
<accession>A0A6N6RI23</accession>
<dbReference type="Pfam" id="PF13386">
    <property type="entry name" value="DsbD_2"/>
    <property type="match status" value="1"/>
</dbReference>
<dbReference type="PANTHER" id="PTHR42208:SF1">
    <property type="entry name" value="HEAVY METAL TRANSPORTER"/>
    <property type="match status" value="1"/>
</dbReference>
<feature type="transmembrane region" description="Helical" evidence="1">
    <location>
        <begin position="6"/>
        <end position="29"/>
    </location>
</feature>
<reference evidence="3 4" key="1">
    <citation type="submission" date="2019-09" db="EMBL/GenBank/DDBJ databases">
        <title>Genomes of family Cryomorphaceae.</title>
        <authorList>
            <person name="Bowman J.P."/>
        </authorList>
    </citation>
    <scope>NUCLEOTIDE SEQUENCE [LARGE SCALE GENOMIC DNA]</scope>
    <source>
        <strain evidence="3 4">LMG 25704</strain>
    </source>
</reference>
<keyword evidence="4" id="KW-1185">Reference proteome</keyword>
<feature type="transmembrane region" description="Helical" evidence="1">
    <location>
        <begin position="76"/>
        <end position="96"/>
    </location>
</feature>
<feature type="transmembrane region" description="Helical" evidence="1">
    <location>
        <begin position="50"/>
        <end position="70"/>
    </location>
</feature>
<dbReference type="PANTHER" id="PTHR42208">
    <property type="entry name" value="HEAVY METAL TRANSPORTER-RELATED"/>
    <property type="match status" value="1"/>
</dbReference>
<feature type="transmembrane region" description="Helical" evidence="1">
    <location>
        <begin position="122"/>
        <end position="145"/>
    </location>
</feature>
<evidence type="ECO:0000259" key="2">
    <source>
        <dbReference type="Pfam" id="PF13386"/>
    </source>
</evidence>
<dbReference type="Proteomes" id="UP000468650">
    <property type="component" value="Unassembled WGS sequence"/>
</dbReference>
<sequence>MESLIAGTIIGLMGSLHCAVMCGPIALALPVRRSGFWLGHISHQVGKLSTYVLLGALVGTLGAGLSLAGWQQPLSILVGAMLLLGLISKWPTLMKWGPYRRMYTKMQLAFTKKLKDGKPHHFFMTGLINGLLPCGLVYAALLGALGSGTTMNGIVFMAGFGLGTGPVLLIIARSGSYIINALKGRVRYAIPVVVGIMSIFFILRGLGLSIPYVSPGDEMLKTEMVNGEAPSCH</sequence>
<keyword evidence="1" id="KW-1133">Transmembrane helix</keyword>
<comment type="caution">
    <text evidence="3">The sequence shown here is derived from an EMBL/GenBank/DDBJ whole genome shotgun (WGS) entry which is preliminary data.</text>
</comment>